<evidence type="ECO:0000256" key="2">
    <source>
        <dbReference type="ARBA" id="ARBA00022737"/>
    </source>
</evidence>
<dbReference type="SUPFAM" id="SSF50978">
    <property type="entry name" value="WD40 repeat-like"/>
    <property type="match status" value="1"/>
</dbReference>
<feature type="region of interest" description="Disordered" evidence="4">
    <location>
        <begin position="285"/>
        <end position="304"/>
    </location>
</feature>
<dbReference type="Proteomes" id="UP000199013">
    <property type="component" value="Unassembled WGS sequence"/>
</dbReference>
<evidence type="ECO:0000256" key="1">
    <source>
        <dbReference type="ARBA" id="ARBA00022574"/>
    </source>
</evidence>
<accession>A0A1C3NYD9</accession>
<evidence type="ECO:0000256" key="4">
    <source>
        <dbReference type="SAM" id="MobiDB-lite"/>
    </source>
</evidence>
<dbReference type="AlphaFoldDB" id="A0A1C3NYD9"/>
<keyword evidence="6" id="KW-1185">Reference proteome</keyword>
<gene>
    <name evidence="5" type="ORF">FDG2_2809</name>
</gene>
<sequence length="378" mass="39088">MSRGPALLRAAAGGMISSEPVWSIDLDDAVSAVAAGPRGSLAAAASLSGRTTVVDTDEGVVVTDLPRHEMGALAVAWAPDGQRLAVGGADGSLVVSDLARCQHDAVPGRSWVHALAWSPDGSYLAAGRGREVLLLRPDATVVARWPGQPSTVTALAWVGGRLAVACYGGIRWYDPQADGTAPVRTFDWKGSLLALAVASNGRWVASGNQDASIHLWRLWSGEDYEMAGYPAKVTALAFDPGSRRLAAGGAEEVTVWNLGGKGPGGRRPDSLRTHTRLVVALAYAPAPPPPPAGRRPAGPVPLASGGRDGVVAVWRGTGSSRRPALRVDLGAPVGTVAWRADAALLLAGTEDGRLHAIRPPGTPPGSSHPPGRRPDRSR</sequence>
<dbReference type="PANTHER" id="PTHR19848">
    <property type="entry name" value="WD40 REPEAT PROTEIN"/>
    <property type="match status" value="1"/>
</dbReference>
<dbReference type="Gene3D" id="2.130.10.10">
    <property type="entry name" value="YVTN repeat-like/Quinoprotein amine dehydrogenase"/>
    <property type="match status" value="2"/>
</dbReference>
<evidence type="ECO:0000313" key="6">
    <source>
        <dbReference type="Proteomes" id="UP000199013"/>
    </source>
</evidence>
<dbReference type="EMBL" id="FLUV01001192">
    <property type="protein sequence ID" value="SBW22557.1"/>
    <property type="molecule type" value="Genomic_DNA"/>
</dbReference>
<protein>
    <submittedName>
        <fullName evidence="5">WD40 repeat-containing protein</fullName>
    </submittedName>
</protein>
<reference evidence="6" key="1">
    <citation type="submission" date="2016-02" db="EMBL/GenBank/DDBJ databases">
        <authorList>
            <person name="Wibberg D."/>
        </authorList>
    </citation>
    <scope>NUCLEOTIDE SEQUENCE [LARGE SCALE GENOMIC DNA]</scope>
</reference>
<evidence type="ECO:0000256" key="3">
    <source>
        <dbReference type="PROSITE-ProRule" id="PRU00221"/>
    </source>
</evidence>
<dbReference type="InterPro" id="IPR036322">
    <property type="entry name" value="WD40_repeat_dom_sf"/>
</dbReference>
<keyword evidence="1 3" id="KW-0853">WD repeat</keyword>
<dbReference type="InterPro" id="IPR015943">
    <property type="entry name" value="WD40/YVTN_repeat-like_dom_sf"/>
</dbReference>
<dbReference type="Pfam" id="PF00400">
    <property type="entry name" value="WD40"/>
    <property type="match status" value="3"/>
</dbReference>
<dbReference type="InterPro" id="IPR001680">
    <property type="entry name" value="WD40_rpt"/>
</dbReference>
<name>A0A1C3NYD9_9ACTN</name>
<feature type="compositionally biased region" description="Low complexity" evidence="4">
    <location>
        <begin position="294"/>
        <end position="303"/>
    </location>
</feature>
<dbReference type="PANTHER" id="PTHR19848:SF8">
    <property type="entry name" value="F-BOX AND WD REPEAT DOMAIN CONTAINING 7"/>
    <property type="match status" value="1"/>
</dbReference>
<organism evidence="5 6">
    <name type="scientific">Candidatus Protofrankia californiensis</name>
    <dbReference type="NCBI Taxonomy" id="1839754"/>
    <lineage>
        <taxon>Bacteria</taxon>
        <taxon>Bacillati</taxon>
        <taxon>Actinomycetota</taxon>
        <taxon>Actinomycetes</taxon>
        <taxon>Frankiales</taxon>
        <taxon>Frankiaceae</taxon>
        <taxon>Protofrankia</taxon>
    </lineage>
</organism>
<feature type="region of interest" description="Disordered" evidence="4">
    <location>
        <begin position="351"/>
        <end position="378"/>
    </location>
</feature>
<evidence type="ECO:0000313" key="5">
    <source>
        <dbReference type="EMBL" id="SBW22557.1"/>
    </source>
</evidence>
<proteinExistence type="predicted"/>
<dbReference type="PROSITE" id="PS50082">
    <property type="entry name" value="WD_REPEATS_2"/>
    <property type="match status" value="1"/>
</dbReference>
<dbReference type="SMART" id="SM00320">
    <property type="entry name" value="WD40"/>
    <property type="match status" value="8"/>
</dbReference>
<feature type="repeat" description="WD" evidence="3">
    <location>
        <begin position="65"/>
        <end position="98"/>
    </location>
</feature>
<keyword evidence="2" id="KW-0677">Repeat</keyword>